<proteinExistence type="predicted"/>
<feature type="compositionally biased region" description="Polar residues" evidence="1">
    <location>
        <begin position="8"/>
        <end position="17"/>
    </location>
</feature>
<evidence type="ECO:0000256" key="1">
    <source>
        <dbReference type="SAM" id="MobiDB-lite"/>
    </source>
</evidence>
<organism evidence="3 4">
    <name type="scientific">Portunus trituberculatus</name>
    <name type="common">Swimming crab</name>
    <name type="synonym">Neptunus trituberculatus</name>
    <dbReference type="NCBI Taxonomy" id="210409"/>
    <lineage>
        <taxon>Eukaryota</taxon>
        <taxon>Metazoa</taxon>
        <taxon>Ecdysozoa</taxon>
        <taxon>Arthropoda</taxon>
        <taxon>Crustacea</taxon>
        <taxon>Multicrustacea</taxon>
        <taxon>Malacostraca</taxon>
        <taxon>Eumalacostraca</taxon>
        <taxon>Eucarida</taxon>
        <taxon>Decapoda</taxon>
        <taxon>Pleocyemata</taxon>
        <taxon>Brachyura</taxon>
        <taxon>Eubrachyura</taxon>
        <taxon>Portunoidea</taxon>
        <taxon>Portunidae</taxon>
        <taxon>Portuninae</taxon>
        <taxon>Portunus</taxon>
    </lineage>
</organism>
<keyword evidence="2" id="KW-0812">Transmembrane</keyword>
<gene>
    <name evidence="3" type="ORF">E2C01_061595</name>
</gene>
<dbReference type="AlphaFoldDB" id="A0A5B7H5N3"/>
<evidence type="ECO:0000313" key="4">
    <source>
        <dbReference type="Proteomes" id="UP000324222"/>
    </source>
</evidence>
<keyword evidence="2" id="KW-0472">Membrane</keyword>
<accession>A0A5B7H5N3</accession>
<dbReference type="EMBL" id="VSRR010026222">
    <property type="protein sequence ID" value="MPC67420.1"/>
    <property type="molecule type" value="Genomic_DNA"/>
</dbReference>
<protein>
    <submittedName>
        <fullName evidence="3">Uncharacterized protein</fullName>
    </submittedName>
</protein>
<reference evidence="3 4" key="1">
    <citation type="submission" date="2019-05" db="EMBL/GenBank/DDBJ databases">
        <title>Another draft genome of Portunus trituberculatus and its Hox gene families provides insights of decapod evolution.</title>
        <authorList>
            <person name="Jeong J.-H."/>
            <person name="Song I."/>
            <person name="Kim S."/>
            <person name="Choi T."/>
            <person name="Kim D."/>
            <person name="Ryu S."/>
            <person name="Kim W."/>
        </authorList>
    </citation>
    <scope>NUCLEOTIDE SEQUENCE [LARGE SCALE GENOMIC DNA]</scope>
    <source>
        <tissue evidence="3">Muscle</tissue>
    </source>
</reference>
<keyword evidence="4" id="KW-1185">Reference proteome</keyword>
<evidence type="ECO:0000256" key="2">
    <source>
        <dbReference type="SAM" id="Phobius"/>
    </source>
</evidence>
<feature type="region of interest" description="Disordered" evidence="1">
    <location>
        <begin position="1"/>
        <end position="56"/>
    </location>
</feature>
<sequence length="107" mass="11685">MKSRECKGTTSAHNNSATRREQVVRGSVLPPPRGESKTLGRGGRVHPPGPAGDSNGYQIVQSRVKVVLGLKRHITVLLLLPTQCPLFLVLWWLEAAAVLSVPKIRDK</sequence>
<name>A0A5B7H5N3_PORTR</name>
<evidence type="ECO:0000313" key="3">
    <source>
        <dbReference type="EMBL" id="MPC67420.1"/>
    </source>
</evidence>
<comment type="caution">
    <text evidence="3">The sequence shown here is derived from an EMBL/GenBank/DDBJ whole genome shotgun (WGS) entry which is preliminary data.</text>
</comment>
<keyword evidence="2" id="KW-1133">Transmembrane helix</keyword>
<dbReference type="Proteomes" id="UP000324222">
    <property type="component" value="Unassembled WGS sequence"/>
</dbReference>
<feature type="transmembrane region" description="Helical" evidence="2">
    <location>
        <begin position="74"/>
        <end position="93"/>
    </location>
</feature>